<keyword evidence="1" id="KW-1133">Transmembrane helix</keyword>
<accession>A0A2I0KIV9</accession>
<dbReference type="AlphaFoldDB" id="A0A2I0KIV9"/>
<keyword evidence="1" id="KW-0812">Transmembrane</keyword>
<keyword evidence="1" id="KW-0472">Membrane</keyword>
<name>A0A2I0KIV9_PUNGR</name>
<organism evidence="2 3">
    <name type="scientific">Punica granatum</name>
    <name type="common">Pomegranate</name>
    <dbReference type="NCBI Taxonomy" id="22663"/>
    <lineage>
        <taxon>Eukaryota</taxon>
        <taxon>Viridiplantae</taxon>
        <taxon>Streptophyta</taxon>
        <taxon>Embryophyta</taxon>
        <taxon>Tracheophyta</taxon>
        <taxon>Spermatophyta</taxon>
        <taxon>Magnoliopsida</taxon>
        <taxon>eudicotyledons</taxon>
        <taxon>Gunneridae</taxon>
        <taxon>Pentapetalae</taxon>
        <taxon>rosids</taxon>
        <taxon>malvids</taxon>
        <taxon>Myrtales</taxon>
        <taxon>Lythraceae</taxon>
        <taxon>Punica</taxon>
    </lineage>
</organism>
<protein>
    <submittedName>
        <fullName evidence="2">Uncharacterized protein</fullName>
    </submittedName>
</protein>
<sequence>MRSEVALVILVPRGIFKVLYWISSDAPVLASAVLSPCPYVRAFALDYRVMNSNPSLSPGFLMSGVSGPEWGADSITHTITEMSHIIMKYISHYRIDDRLPLGYTPILNNLSLALELIWHLPNAYGSSLASKNVAIICRVPRSAHMILALEALVLDRYIKDRARGLRGDPPNCEELRTRPGLPPATFPSLWCRGLLLRRDQGVRLEDQWWRRDVKGILLGALTSRVKGIDSGAFAFPLASGGCRCVNLLGRLVIPLLGWVSILLSFNPRLIFLLAFIISKKEDVCPWRCEQYAPVRVPWKIWIC</sequence>
<proteinExistence type="predicted"/>
<keyword evidence="3" id="KW-1185">Reference proteome</keyword>
<evidence type="ECO:0000313" key="3">
    <source>
        <dbReference type="Proteomes" id="UP000233551"/>
    </source>
</evidence>
<comment type="caution">
    <text evidence="2">The sequence shown here is derived from an EMBL/GenBank/DDBJ whole genome shotgun (WGS) entry which is preliminary data.</text>
</comment>
<dbReference type="Proteomes" id="UP000233551">
    <property type="component" value="Unassembled WGS sequence"/>
</dbReference>
<dbReference type="EMBL" id="PGOL01000565">
    <property type="protein sequence ID" value="PKI68260.1"/>
    <property type="molecule type" value="Genomic_DNA"/>
</dbReference>
<reference evidence="2 3" key="1">
    <citation type="submission" date="2017-11" db="EMBL/GenBank/DDBJ databases">
        <title>De-novo sequencing of pomegranate (Punica granatum L.) genome.</title>
        <authorList>
            <person name="Akparov Z."/>
            <person name="Amiraslanov A."/>
            <person name="Hajiyeva S."/>
            <person name="Abbasov M."/>
            <person name="Kaur K."/>
            <person name="Hamwieh A."/>
            <person name="Solovyev V."/>
            <person name="Salamov A."/>
            <person name="Braich B."/>
            <person name="Kosarev P."/>
            <person name="Mahmoud A."/>
            <person name="Hajiyev E."/>
            <person name="Babayeva S."/>
            <person name="Izzatullayeva V."/>
            <person name="Mammadov A."/>
            <person name="Mammadov A."/>
            <person name="Sharifova S."/>
            <person name="Ojaghi J."/>
            <person name="Eynullazada K."/>
            <person name="Bayramov B."/>
            <person name="Abdulazimova A."/>
            <person name="Shahmuradov I."/>
        </authorList>
    </citation>
    <scope>NUCLEOTIDE SEQUENCE [LARGE SCALE GENOMIC DNA]</scope>
    <source>
        <strain evidence="3">cv. AG2017</strain>
        <tissue evidence="2">Leaf</tissue>
    </source>
</reference>
<feature type="transmembrane region" description="Helical" evidence="1">
    <location>
        <begin position="251"/>
        <end position="277"/>
    </location>
</feature>
<gene>
    <name evidence="2" type="ORF">CRG98_011340</name>
</gene>
<evidence type="ECO:0000313" key="2">
    <source>
        <dbReference type="EMBL" id="PKI68260.1"/>
    </source>
</evidence>
<evidence type="ECO:0000256" key="1">
    <source>
        <dbReference type="SAM" id="Phobius"/>
    </source>
</evidence>